<dbReference type="AlphaFoldDB" id="A0A0C3QK68"/>
<feature type="compositionally biased region" description="Low complexity" evidence="1">
    <location>
        <begin position="150"/>
        <end position="177"/>
    </location>
</feature>
<proteinExistence type="predicted"/>
<evidence type="ECO:0000313" key="3">
    <source>
        <dbReference type="Proteomes" id="UP000054248"/>
    </source>
</evidence>
<feature type="region of interest" description="Disordered" evidence="1">
    <location>
        <begin position="192"/>
        <end position="262"/>
    </location>
</feature>
<feature type="compositionally biased region" description="Low complexity" evidence="1">
    <location>
        <begin position="46"/>
        <end position="84"/>
    </location>
</feature>
<feature type="region of interest" description="Disordered" evidence="1">
    <location>
        <begin position="1"/>
        <end position="178"/>
    </location>
</feature>
<evidence type="ECO:0000313" key="2">
    <source>
        <dbReference type="EMBL" id="KIO32825.1"/>
    </source>
</evidence>
<feature type="compositionally biased region" description="Pro residues" evidence="1">
    <location>
        <begin position="245"/>
        <end position="255"/>
    </location>
</feature>
<keyword evidence="3" id="KW-1185">Reference proteome</keyword>
<protein>
    <submittedName>
        <fullName evidence="2">Uncharacterized protein</fullName>
    </submittedName>
</protein>
<dbReference type="EMBL" id="KN822952">
    <property type="protein sequence ID" value="KIO32825.1"/>
    <property type="molecule type" value="Genomic_DNA"/>
</dbReference>
<reference evidence="3" key="2">
    <citation type="submission" date="2015-01" db="EMBL/GenBank/DDBJ databases">
        <title>Evolutionary Origins and Diversification of the Mycorrhizal Mutualists.</title>
        <authorList>
            <consortium name="DOE Joint Genome Institute"/>
            <consortium name="Mycorrhizal Genomics Consortium"/>
            <person name="Kohler A."/>
            <person name="Kuo A."/>
            <person name="Nagy L.G."/>
            <person name="Floudas D."/>
            <person name="Copeland A."/>
            <person name="Barry K.W."/>
            <person name="Cichocki N."/>
            <person name="Veneault-Fourrey C."/>
            <person name="LaButti K."/>
            <person name="Lindquist E.A."/>
            <person name="Lipzen A."/>
            <person name="Lundell T."/>
            <person name="Morin E."/>
            <person name="Murat C."/>
            <person name="Riley R."/>
            <person name="Ohm R."/>
            <person name="Sun H."/>
            <person name="Tunlid A."/>
            <person name="Henrissat B."/>
            <person name="Grigoriev I.V."/>
            <person name="Hibbett D.S."/>
            <person name="Martin F."/>
        </authorList>
    </citation>
    <scope>NUCLEOTIDE SEQUENCE [LARGE SCALE GENOMIC DNA]</scope>
    <source>
        <strain evidence="3">MUT 4182</strain>
    </source>
</reference>
<evidence type="ECO:0000256" key="1">
    <source>
        <dbReference type="SAM" id="MobiDB-lite"/>
    </source>
</evidence>
<feature type="non-terminal residue" evidence="2">
    <location>
        <position position="262"/>
    </location>
</feature>
<feature type="compositionally biased region" description="Low complexity" evidence="1">
    <location>
        <begin position="217"/>
        <end position="227"/>
    </location>
</feature>
<organism evidence="2 3">
    <name type="scientific">Tulasnella calospora MUT 4182</name>
    <dbReference type="NCBI Taxonomy" id="1051891"/>
    <lineage>
        <taxon>Eukaryota</taxon>
        <taxon>Fungi</taxon>
        <taxon>Dikarya</taxon>
        <taxon>Basidiomycota</taxon>
        <taxon>Agaricomycotina</taxon>
        <taxon>Agaricomycetes</taxon>
        <taxon>Cantharellales</taxon>
        <taxon>Tulasnellaceae</taxon>
        <taxon>Tulasnella</taxon>
    </lineage>
</organism>
<name>A0A0C3QK68_9AGAM</name>
<gene>
    <name evidence="2" type="ORF">M407DRAFT_18287</name>
</gene>
<reference evidence="2 3" key="1">
    <citation type="submission" date="2014-04" db="EMBL/GenBank/DDBJ databases">
        <authorList>
            <consortium name="DOE Joint Genome Institute"/>
            <person name="Kuo A."/>
            <person name="Girlanda M."/>
            <person name="Perotto S."/>
            <person name="Kohler A."/>
            <person name="Nagy L.G."/>
            <person name="Floudas D."/>
            <person name="Copeland A."/>
            <person name="Barry K.W."/>
            <person name="Cichocki N."/>
            <person name="Veneault-Fourrey C."/>
            <person name="LaButti K."/>
            <person name="Lindquist E.A."/>
            <person name="Lipzen A."/>
            <person name="Lundell T."/>
            <person name="Morin E."/>
            <person name="Murat C."/>
            <person name="Sun H."/>
            <person name="Tunlid A."/>
            <person name="Henrissat B."/>
            <person name="Grigoriev I.V."/>
            <person name="Hibbett D.S."/>
            <person name="Martin F."/>
            <person name="Nordberg H.P."/>
            <person name="Cantor M.N."/>
            <person name="Hua S.X."/>
        </authorList>
    </citation>
    <scope>NUCLEOTIDE SEQUENCE [LARGE SCALE GENOMIC DNA]</scope>
    <source>
        <strain evidence="2 3">MUT 4182</strain>
    </source>
</reference>
<accession>A0A0C3QK68</accession>
<dbReference type="HOGENOM" id="CLU_1063791_0_0_1"/>
<sequence length="262" mass="26250">MPMMLCVPRSVSPIDVRQAAAKGPPATPPRSKLFTRNKDTSAASSPPTNNLKPPQPPNAAATTAAGPSNVSASSFSAGSSTACSDGTTAVTEDGGIAHSPGPTTPVSMSKRTGSKWLASLRRSPSNSKQKPNARDVVAVAELATTPSLETGIISAAASSGTTTTSTPSPTSSLGRTRTLNKDQAKQLLAAGNVAGGDSSDTSNVNAIGNGSGGSGGKTLTSFLGSLTKRPKEPVEVALAATPKPSSRPTPSPLPLQPRNMSP</sequence>
<dbReference type="OrthoDB" id="10597720at2759"/>
<dbReference type="Proteomes" id="UP000054248">
    <property type="component" value="Unassembled WGS sequence"/>
</dbReference>